<dbReference type="SUPFAM" id="SSF52980">
    <property type="entry name" value="Restriction endonuclease-like"/>
    <property type="match status" value="1"/>
</dbReference>
<dbReference type="InterPro" id="IPR027417">
    <property type="entry name" value="P-loop_NTPase"/>
</dbReference>
<accession>A0A975G871</accession>
<keyword evidence="3" id="KW-1185">Reference proteome</keyword>
<dbReference type="AlphaFoldDB" id="A0A975G871"/>
<organism evidence="2 3">
    <name type="scientific">Luteolibacter ambystomatis</name>
    <dbReference type="NCBI Taxonomy" id="2824561"/>
    <lineage>
        <taxon>Bacteria</taxon>
        <taxon>Pseudomonadati</taxon>
        <taxon>Verrucomicrobiota</taxon>
        <taxon>Verrucomicrobiia</taxon>
        <taxon>Verrucomicrobiales</taxon>
        <taxon>Verrucomicrobiaceae</taxon>
        <taxon>Luteolibacter</taxon>
    </lineage>
</organism>
<feature type="domain" description="PD-(D/E)XK endonuclease-like" evidence="1">
    <location>
        <begin position="629"/>
        <end position="788"/>
    </location>
</feature>
<dbReference type="Gene3D" id="3.90.320.10">
    <property type="match status" value="1"/>
</dbReference>
<dbReference type="Proteomes" id="UP000676169">
    <property type="component" value="Chromosome"/>
</dbReference>
<reference evidence="2" key="1">
    <citation type="submission" date="2021-04" db="EMBL/GenBank/DDBJ databases">
        <title>Luteolibacter sp. 32A isolated from the skin of an Anderson's salamander (Ambystoma andersonii).</title>
        <authorList>
            <person name="Spergser J."/>
            <person name="Busse H.-J."/>
        </authorList>
    </citation>
    <scope>NUCLEOTIDE SEQUENCE</scope>
    <source>
        <strain evidence="2">32A</strain>
    </source>
</reference>
<dbReference type="InterPro" id="IPR011335">
    <property type="entry name" value="Restrct_endonuc-II-like"/>
</dbReference>
<dbReference type="SUPFAM" id="SSF52540">
    <property type="entry name" value="P-loop containing nucleoside triphosphate hydrolases"/>
    <property type="match status" value="1"/>
</dbReference>
<name>A0A975G871_9BACT</name>
<dbReference type="KEGG" id="lamb:KBB96_20075"/>
<dbReference type="InterPro" id="IPR011604">
    <property type="entry name" value="PDDEXK-like_dom_sf"/>
</dbReference>
<evidence type="ECO:0000259" key="1">
    <source>
        <dbReference type="Pfam" id="PF12705"/>
    </source>
</evidence>
<evidence type="ECO:0000313" key="2">
    <source>
        <dbReference type="EMBL" id="QUE51139.1"/>
    </source>
</evidence>
<proteinExistence type="predicted"/>
<evidence type="ECO:0000313" key="3">
    <source>
        <dbReference type="Proteomes" id="UP000676169"/>
    </source>
</evidence>
<dbReference type="RefSeq" id="WP_211631278.1">
    <property type="nucleotide sequence ID" value="NZ_CP073100.1"/>
</dbReference>
<protein>
    <submittedName>
        <fullName evidence="2">PD-(D/E)XK nuclease family protein</fullName>
    </submittedName>
</protein>
<dbReference type="Pfam" id="PF12705">
    <property type="entry name" value="PDDEXK_1"/>
    <property type="match status" value="1"/>
</dbReference>
<dbReference type="EMBL" id="CP073100">
    <property type="protein sequence ID" value="QUE51139.1"/>
    <property type="molecule type" value="Genomic_DNA"/>
</dbReference>
<dbReference type="InterPro" id="IPR038726">
    <property type="entry name" value="PDDEXK_AddAB-type"/>
</dbReference>
<gene>
    <name evidence="2" type="ORF">KBB96_20075</name>
</gene>
<sequence>MVEREFLGWDRPFLGLLVAWLLARRDALPGMLVVVPTAQSGRRLREALAEAGAGLAPRVVTPGHFMRTESAAPAAIEHLAWVEVLENIPDWHAFEEVFPIPPGEGEAAGWALGLAGAMTNLRMGLQEGAITLAVAAKRMVKSIEAGRWQALAVLEERVEKRLALWGFTSRSALLARAEFPLLEGAREIVLAGLPDVPAAVATLLLKSPVPVTALVGAPPDEDMAFDELGRPKALKWEEDPETKKPTEANDDIWTGRTYDWPSSNCGSVTLTADPRQQAAEAVRMAAQAGAPSDDLVVGSADEETAGELVRAFGRAGWVLHDPSHLPPQPVMAWLAAWSSFVKTPTLATAIDLLGFSQTGVFVSGRRAQRAKALSAARDKWLAKERADLVRSLELATRGQDQESLRLAIETMEALEKRRGLFQRDGFHAGLEKLMKAIDPKREETSELHDWLEATAGMAERVDRDPGFWIDLLLASGPEAMAVPPDDRVLDVQGWLELFHEPGRHLIICGMNEGKVPGRASSDAWLPENIRKLLGLSTDHTRATRDAYLLTAMTHARRGGGRVDLLLAKSGAGGDSLLPSRLLLVAEEKDLPGRVTALFREIEPPDAGLAWTLEEAWKWRPRTVEMKPRLGVTAFSDYLACPFRFYLKHVVGMSAPEPERVEWNARDFGNIAHTVLENWARDEEAKDYSKTEAIEAWVHAELDRIVIEHFGTRPPLAVRIQKESLRQRLSWFAKVQACERALGWRIVEVEQKFEIPIDDFTIVGRIDRIERHEDGRRRVLDYKTGNVGPIESAHRVAMTTRTVLPAHLENVPAIIHTAPDGKMKRWKNLQLAMYAAALGDVDEIGYFALGAVEGDVGLSLWDGFSADDRDSAMACAQWVVGQLKEGVFHPPAEKVPWDDYQVLTFGRSLVETVAWEGGAE</sequence>